<dbReference type="GeneID" id="77810524"/>
<evidence type="ECO:0000313" key="1">
    <source>
        <dbReference type="EMBL" id="WAQ85252.1"/>
    </source>
</evidence>
<name>A0ABY7CLA3_9BASI</name>
<sequence>MKLSTGGSSDMSRKFSPCRYWILQAIDFIKLTSRYLNESELDIVEDSGKEPTAKIVGLLDRNIILAKHDLPLPPSQCRFAHQPAFHLACLARVLLQLSRLFFKKLSRHEMNSHTFPLSTQMNSDQLEALCQLAENVLADHRDIENLIYYADDHIEEGVPIDAQALTHKAELLASRFEGPLLCVFSYLVPLIESLPNRDYYRDWFDTWNFLLKLAVHSFVQAAETLPSLEFPAYY</sequence>
<keyword evidence="2" id="KW-1185">Reference proteome</keyword>
<dbReference type="PANTHER" id="PTHR33069">
    <property type="entry name" value="CHROMOSOME 7, WHOLE GENOME SHOTGUN SEQUENCE-RELATED"/>
    <property type="match status" value="1"/>
</dbReference>
<organism evidence="1 2">
    <name type="scientific">Puccinia triticina</name>
    <dbReference type="NCBI Taxonomy" id="208348"/>
    <lineage>
        <taxon>Eukaryota</taxon>
        <taxon>Fungi</taxon>
        <taxon>Dikarya</taxon>
        <taxon>Basidiomycota</taxon>
        <taxon>Pucciniomycotina</taxon>
        <taxon>Pucciniomycetes</taxon>
        <taxon>Pucciniales</taxon>
        <taxon>Pucciniaceae</taxon>
        <taxon>Puccinia</taxon>
    </lineage>
</organism>
<dbReference type="Proteomes" id="UP001164743">
    <property type="component" value="Chromosome 5A"/>
</dbReference>
<proteinExistence type="predicted"/>
<dbReference type="PANTHER" id="PTHR33069:SF3">
    <property type="entry name" value="DYNEIN HEAVY CHAIN TAIL DOMAIN-CONTAINING PROTEIN"/>
    <property type="match status" value="1"/>
</dbReference>
<evidence type="ECO:0000313" key="2">
    <source>
        <dbReference type="Proteomes" id="UP001164743"/>
    </source>
</evidence>
<dbReference type="RefSeq" id="XP_053020807.1">
    <property type="nucleotide sequence ID" value="XM_053169629.1"/>
</dbReference>
<accession>A0ABY7CLA3</accession>
<gene>
    <name evidence="1" type="ORF">PtA15_5A826</name>
</gene>
<dbReference type="EMBL" id="CP110425">
    <property type="protein sequence ID" value="WAQ85252.1"/>
    <property type="molecule type" value="Genomic_DNA"/>
</dbReference>
<protein>
    <submittedName>
        <fullName evidence="1">Uncharacterized protein</fullName>
    </submittedName>
</protein>
<reference evidence="1" key="1">
    <citation type="submission" date="2022-10" db="EMBL/GenBank/DDBJ databases">
        <title>Puccinia triticina Genome sequencing and assembly.</title>
        <authorList>
            <person name="Li C."/>
        </authorList>
    </citation>
    <scope>NUCLEOTIDE SEQUENCE</scope>
    <source>
        <strain evidence="1">Pt15</strain>
    </source>
</reference>